<keyword evidence="3" id="KW-1185">Reference proteome</keyword>
<evidence type="ECO:0000256" key="1">
    <source>
        <dbReference type="SAM" id="SignalP"/>
    </source>
</evidence>
<name>A0ABM7PFX4_9BACT</name>
<organism evidence="2 3">
    <name type="scientific">Desulfoluna limicola</name>
    <dbReference type="NCBI Taxonomy" id="2810562"/>
    <lineage>
        <taxon>Bacteria</taxon>
        <taxon>Pseudomonadati</taxon>
        <taxon>Thermodesulfobacteriota</taxon>
        <taxon>Desulfobacteria</taxon>
        <taxon>Desulfobacterales</taxon>
        <taxon>Desulfolunaceae</taxon>
        <taxon>Desulfoluna</taxon>
    </lineage>
</organism>
<evidence type="ECO:0000313" key="3">
    <source>
        <dbReference type="Proteomes" id="UP001320148"/>
    </source>
</evidence>
<dbReference type="EMBL" id="AP024488">
    <property type="protein sequence ID" value="BCS96061.1"/>
    <property type="molecule type" value="Genomic_DNA"/>
</dbReference>
<protein>
    <submittedName>
        <fullName evidence="2">Uncharacterized protein</fullName>
    </submittedName>
</protein>
<accession>A0ABM7PFX4</accession>
<evidence type="ECO:0000313" key="2">
    <source>
        <dbReference type="EMBL" id="BCS96061.1"/>
    </source>
</evidence>
<dbReference type="Proteomes" id="UP001320148">
    <property type="component" value="Chromosome"/>
</dbReference>
<reference evidence="2 3" key="1">
    <citation type="submission" date="2021-02" db="EMBL/GenBank/DDBJ databases">
        <title>Complete genome of Desulfoluna sp. strain ASN36.</title>
        <authorList>
            <person name="Takahashi A."/>
            <person name="Kojima H."/>
            <person name="Fukui M."/>
        </authorList>
    </citation>
    <scope>NUCLEOTIDE SEQUENCE [LARGE SCALE GENOMIC DNA]</scope>
    <source>
        <strain evidence="2 3">ASN36</strain>
    </source>
</reference>
<keyword evidence="1" id="KW-0732">Signal</keyword>
<feature type="chain" id="PRO_5047081531" evidence="1">
    <location>
        <begin position="20"/>
        <end position="180"/>
    </location>
</feature>
<gene>
    <name evidence="2" type="ORF">DSLASN_16930</name>
</gene>
<sequence length="180" mass="18723">MKKMLLVALLVLLPLSVYALEPMADGGLDEITAQEGVRITIGGDSADDALIITQQAVDTAWENDQSGVKSSILMDVTGGKDEIKIWGSLTIQAKQVELTDGSTTVTKDAVVIGLPQITRETVVAKSTVISIGGECTASTTDKTITQANQQVLGTLFQAGGMTEINTADGSNGVITISALD</sequence>
<feature type="signal peptide" evidence="1">
    <location>
        <begin position="1"/>
        <end position="19"/>
    </location>
</feature>
<proteinExistence type="predicted"/>